<evidence type="ECO:0000313" key="1">
    <source>
        <dbReference type="EMBL" id="AAN79645.1"/>
    </source>
</evidence>
<organism evidence="1 2">
    <name type="scientific">Escherichia coli O6:H1 (strain CFT073 / ATCC 700928 / UPEC)</name>
    <dbReference type="NCBI Taxonomy" id="199310"/>
    <lineage>
        <taxon>Bacteria</taxon>
        <taxon>Pseudomonadati</taxon>
        <taxon>Pseudomonadota</taxon>
        <taxon>Gammaproteobacteria</taxon>
        <taxon>Enterobacterales</taxon>
        <taxon>Enterobacteriaceae</taxon>
        <taxon>Escherichia</taxon>
    </lineage>
</organism>
<dbReference type="AlphaFoldDB" id="A0A0H2V5Z8"/>
<dbReference type="EMBL" id="AE014075">
    <property type="protein sequence ID" value="AAN79645.1"/>
    <property type="molecule type" value="Genomic_DNA"/>
</dbReference>
<accession>A0A0H2V5Z8</accession>
<proteinExistence type="predicted"/>
<protein>
    <submittedName>
        <fullName evidence="1">Uncharacterized protein</fullName>
    </submittedName>
</protein>
<reference evidence="1 2" key="1">
    <citation type="journal article" date="2002" name="Proc. Natl. Acad. Sci. U.S.A.">
        <title>Extensive mosaic structure revealed by the complete genome sequence of uropathogenic Escherichia coli.</title>
        <authorList>
            <person name="Welch R.A."/>
            <person name="Burland V."/>
            <person name="Plunkett G.III."/>
            <person name="Redford P."/>
            <person name="Roesch P."/>
            <person name="Rasko D."/>
            <person name="Buckles E.L."/>
            <person name="Liou S.R."/>
            <person name="Boutin A."/>
            <person name="Hackett J."/>
            <person name="Stroud D."/>
            <person name="Mayhew G.F."/>
            <person name="Rose D.J."/>
            <person name="Zhou S."/>
            <person name="Schwartz D.C."/>
            <person name="Perna N.T."/>
            <person name="Mobley H.L."/>
            <person name="Donnenberg M.S."/>
            <person name="Blattner F.R."/>
        </authorList>
    </citation>
    <scope>NUCLEOTIDE SEQUENCE [LARGE SCALE GENOMIC DNA]</scope>
    <source>
        <strain evidence="2">CFT073 / ATCC 700928 / UPEC</strain>
    </source>
</reference>
<sequence length="174" mass="19739">MDGANWHHGGRCINRYATAVEVVQVDHSVDARVFRQQVAFDNFNHVVHNVCHAVHAGGNTQQVFGAHAAVGVAVTFKGVIFQRRQRLRHFGRPRQGVKRRRFRQRDRGFVDPAAFGDIAYRVTDNFAIANDFTILRKVVIPFLAYSSFHSYPRYRMFISYCAGACVLSCRSAPI</sequence>
<evidence type="ECO:0000313" key="2">
    <source>
        <dbReference type="Proteomes" id="UP000001410"/>
    </source>
</evidence>
<dbReference type="KEGG" id="ecc:c1183"/>
<gene>
    <name evidence="1" type="ordered locus">c1183</name>
</gene>
<dbReference type="HOGENOM" id="CLU_1537671_0_0_6"/>
<dbReference type="Proteomes" id="UP000001410">
    <property type="component" value="Chromosome"/>
</dbReference>
<keyword evidence="2" id="KW-1185">Reference proteome</keyword>
<name>A0A0H2V5Z8_ECOL6</name>